<dbReference type="AlphaFoldDB" id="A0A4R2PBG7"/>
<dbReference type="InterPro" id="IPR058245">
    <property type="entry name" value="NreC/VraR/RcsB-like_REC"/>
</dbReference>
<dbReference type="SUPFAM" id="SSF46894">
    <property type="entry name" value="C-terminal effector domain of the bipartite response regulators"/>
    <property type="match status" value="1"/>
</dbReference>
<evidence type="ECO:0000256" key="2">
    <source>
        <dbReference type="ARBA" id="ARBA00023125"/>
    </source>
</evidence>
<dbReference type="Pfam" id="PF00196">
    <property type="entry name" value="GerE"/>
    <property type="match status" value="1"/>
</dbReference>
<gene>
    <name evidence="7" type="ORF">EV659_11129</name>
</gene>
<dbReference type="PRINTS" id="PR00038">
    <property type="entry name" value="HTHLUXR"/>
</dbReference>
<dbReference type="GO" id="GO:0006355">
    <property type="term" value="P:regulation of DNA-templated transcription"/>
    <property type="evidence" value="ECO:0007669"/>
    <property type="project" value="InterPro"/>
</dbReference>
<dbReference type="PROSITE" id="PS50110">
    <property type="entry name" value="RESPONSE_REGULATORY"/>
    <property type="match status" value="1"/>
</dbReference>
<dbReference type="GO" id="GO:0000160">
    <property type="term" value="P:phosphorelay signal transduction system"/>
    <property type="evidence" value="ECO:0007669"/>
    <property type="project" value="InterPro"/>
</dbReference>
<dbReference type="FunCoup" id="A0A4R2PBG7">
    <property type="interactions" value="28"/>
</dbReference>
<feature type="region of interest" description="Disordered" evidence="4">
    <location>
        <begin position="1"/>
        <end position="22"/>
    </location>
</feature>
<protein>
    <submittedName>
        <fullName evidence="7">LuxR family two component transcriptional regulator</fullName>
    </submittedName>
</protein>
<keyword evidence="2" id="KW-0238">DNA-binding</keyword>
<dbReference type="InterPro" id="IPR011006">
    <property type="entry name" value="CheY-like_superfamily"/>
</dbReference>
<comment type="caution">
    <text evidence="7">The sequence shown here is derived from an EMBL/GenBank/DDBJ whole genome shotgun (WGS) entry which is preliminary data.</text>
</comment>
<evidence type="ECO:0000256" key="1">
    <source>
        <dbReference type="ARBA" id="ARBA00022553"/>
    </source>
</evidence>
<feature type="domain" description="Response regulatory" evidence="6">
    <location>
        <begin position="32"/>
        <end position="148"/>
    </location>
</feature>
<dbReference type="InterPro" id="IPR051015">
    <property type="entry name" value="EvgA-like"/>
</dbReference>
<dbReference type="CDD" id="cd17535">
    <property type="entry name" value="REC_NarL-like"/>
    <property type="match status" value="1"/>
</dbReference>
<evidence type="ECO:0000313" key="7">
    <source>
        <dbReference type="EMBL" id="TCP31461.1"/>
    </source>
</evidence>
<dbReference type="InParanoid" id="A0A4R2PBG7"/>
<dbReference type="PANTHER" id="PTHR45566">
    <property type="entry name" value="HTH-TYPE TRANSCRIPTIONAL REGULATOR YHJB-RELATED"/>
    <property type="match status" value="1"/>
</dbReference>
<dbReference type="InterPro" id="IPR036388">
    <property type="entry name" value="WH-like_DNA-bd_sf"/>
</dbReference>
<feature type="domain" description="HTH luxR-type" evidence="5">
    <location>
        <begin position="170"/>
        <end position="235"/>
    </location>
</feature>
<dbReference type="PROSITE" id="PS00622">
    <property type="entry name" value="HTH_LUXR_1"/>
    <property type="match status" value="1"/>
</dbReference>
<dbReference type="GO" id="GO:0003677">
    <property type="term" value="F:DNA binding"/>
    <property type="evidence" value="ECO:0007669"/>
    <property type="project" value="UniProtKB-KW"/>
</dbReference>
<evidence type="ECO:0000313" key="8">
    <source>
        <dbReference type="Proteomes" id="UP000295399"/>
    </source>
</evidence>
<dbReference type="Pfam" id="PF00072">
    <property type="entry name" value="Response_reg"/>
    <property type="match status" value="1"/>
</dbReference>
<dbReference type="InterPro" id="IPR001789">
    <property type="entry name" value="Sig_transdc_resp-reg_receiver"/>
</dbReference>
<dbReference type="Proteomes" id="UP000295399">
    <property type="component" value="Unassembled WGS sequence"/>
</dbReference>
<dbReference type="Gene3D" id="3.40.50.2300">
    <property type="match status" value="1"/>
</dbReference>
<evidence type="ECO:0000259" key="6">
    <source>
        <dbReference type="PROSITE" id="PS50110"/>
    </source>
</evidence>
<evidence type="ECO:0000259" key="5">
    <source>
        <dbReference type="PROSITE" id="PS50043"/>
    </source>
</evidence>
<dbReference type="InterPro" id="IPR016032">
    <property type="entry name" value="Sig_transdc_resp-reg_C-effctor"/>
</dbReference>
<name>A0A4R2PBG7_RHOSA</name>
<dbReference type="PANTHER" id="PTHR45566:SF1">
    <property type="entry name" value="HTH-TYPE TRANSCRIPTIONAL REGULATOR YHJB-RELATED"/>
    <property type="match status" value="1"/>
</dbReference>
<dbReference type="SMART" id="SM00421">
    <property type="entry name" value="HTH_LUXR"/>
    <property type="match status" value="1"/>
</dbReference>
<dbReference type="CDD" id="cd06170">
    <property type="entry name" value="LuxR_C_like"/>
    <property type="match status" value="1"/>
</dbReference>
<proteinExistence type="predicted"/>
<keyword evidence="8" id="KW-1185">Reference proteome</keyword>
<sequence length="245" mass="25302">MPDNTMPAQAPQASVGHRPGLDRKPVTLAMTTIVISDDHPLFRDALAAAVRRVAPGAKIREAASLAKTRAHLAETPAALVLLDLHMDDSDGFAGLVGIQHDFPAVPVAVVSASDSAGVIARAIGFGAAGFIPKASGLETICAALDAILGGAVWTPPGFDPTAADAETDETAARLATLTPAQVRVLLGLRRGRLNKQIAYDMGITEATVKAHVTAIFRKLGVLNRTQAVLAADVLDVDPDTVTDGA</sequence>
<dbReference type="PROSITE" id="PS50043">
    <property type="entry name" value="HTH_LUXR_2"/>
    <property type="match status" value="1"/>
</dbReference>
<dbReference type="EMBL" id="SLXO01000011">
    <property type="protein sequence ID" value="TCP31461.1"/>
    <property type="molecule type" value="Genomic_DNA"/>
</dbReference>
<keyword evidence="1 3" id="KW-0597">Phosphoprotein</keyword>
<evidence type="ECO:0000256" key="4">
    <source>
        <dbReference type="SAM" id="MobiDB-lite"/>
    </source>
</evidence>
<accession>A0A4R2PBG7</accession>
<organism evidence="7 8">
    <name type="scientific">Rhodothalassium salexigens DSM 2132</name>
    <dbReference type="NCBI Taxonomy" id="1188247"/>
    <lineage>
        <taxon>Bacteria</taxon>
        <taxon>Pseudomonadati</taxon>
        <taxon>Pseudomonadota</taxon>
        <taxon>Alphaproteobacteria</taxon>
        <taxon>Rhodothalassiales</taxon>
        <taxon>Rhodothalassiaceae</taxon>
        <taxon>Rhodothalassium</taxon>
    </lineage>
</organism>
<dbReference type="InterPro" id="IPR000792">
    <property type="entry name" value="Tscrpt_reg_LuxR_C"/>
</dbReference>
<reference evidence="7 8" key="1">
    <citation type="submission" date="2019-03" db="EMBL/GenBank/DDBJ databases">
        <title>Genomic Encyclopedia of Type Strains, Phase IV (KMG-IV): sequencing the most valuable type-strain genomes for metagenomic binning, comparative biology and taxonomic classification.</title>
        <authorList>
            <person name="Goeker M."/>
        </authorList>
    </citation>
    <scope>NUCLEOTIDE SEQUENCE [LARGE SCALE GENOMIC DNA]</scope>
    <source>
        <strain evidence="7 8">DSM 2132</strain>
    </source>
</reference>
<evidence type="ECO:0000256" key="3">
    <source>
        <dbReference type="PROSITE-ProRule" id="PRU00169"/>
    </source>
</evidence>
<feature type="modified residue" description="4-aspartylphosphate" evidence="3">
    <location>
        <position position="83"/>
    </location>
</feature>
<dbReference type="SMART" id="SM00448">
    <property type="entry name" value="REC"/>
    <property type="match status" value="1"/>
</dbReference>
<dbReference type="SUPFAM" id="SSF52172">
    <property type="entry name" value="CheY-like"/>
    <property type="match status" value="1"/>
</dbReference>
<dbReference type="Gene3D" id="1.10.10.10">
    <property type="entry name" value="Winged helix-like DNA-binding domain superfamily/Winged helix DNA-binding domain"/>
    <property type="match status" value="1"/>
</dbReference>